<dbReference type="AlphaFoldDB" id="A0A380RVD7"/>
<reference evidence="1 2" key="1">
    <citation type="submission" date="2017-08" db="EMBL/GenBank/DDBJ databases">
        <authorList>
            <person name="de Groot N.N."/>
        </authorList>
    </citation>
    <scope>NUCLEOTIDE SEQUENCE [LARGE SCALE GENOMIC DNA]</scope>
    <source>
        <strain evidence="1 2">HM2</strain>
    </source>
</reference>
<dbReference type="EMBL" id="UHJL01000001">
    <property type="protein sequence ID" value="SUQ19533.1"/>
    <property type="molecule type" value="Genomic_DNA"/>
</dbReference>
<organism evidence="1 2">
    <name type="scientific">Fibrobacter succinogenes</name>
    <name type="common">Bacteroides succinogenes</name>
    <dbReference type="NCBI Taxonomy" id="833"/>
    <lineage>
        <taxon>Bacteria</taxon>
        <taxon>Pseudomonadati</taxon>
        <taxon>Fibrobacterota</taxon>
        <taxon>Fibrobacteria</taxon>
        <taxon>Fibrobacterales</taxon>
        <taxon>Fibrobacteraceae</taxon>
        <taxon>Fibrobacter</taxon>
    </lineage>
</organism>
<sequence>MVMIRFLFAICLILFSYGFSYDDVIVDAGSVAKKLETAPVAYYGSLVSDNGFNQDQLIKINFEKDYPQVHKSFVEWSELKTARIKRDLAEAPEIVRKTFNLLLKKEFTGFYIIHKIVRVDKVYNKTSKTWENPKPEDKKKVLTQFAYVGPDIVRDSSSFKLIERVLTIPYMGSEDVPLKRVFFIDGVSAPVAFLEDSYLENVQFFPYRLNYTVEPNYAIEVRERMEKLVSDGAYKAAALLADSADLSLHSKALLKFLSEDYDFIANEDSLSDYWVTQNSYNYEDGLDHLLKWVGKRIYREKFRCEDLPKVPDRDNELLCVTIENIALGKYPGETIKRINGVGIALGGDLGIPFLVGDFPDYKPFLYFDVGFGVRIYDVVVAFEFTSRAMDAKCDSCGNFDYGIQSRLGYRLFETKYFEGVAFVNVGGAFYVVPDKEDEKRKNKQESYFRYGAGAYVDLLVPSFIGTQMPLGDPFAGRVAFRLKAGFHNMKASKYGHADGISPYISLGLWIRGDFVGSR</sequence>
<evidence type="ECO:0000313" key="2">
    <source>
        <dbReference type="Proteomes" id="UP000255423"/>
    </source>
</evidence>
<dbReference type="Proteomes" id="UP000255423">
    <property type="component" value="Unassembled WGS sequence"/>
</dbReference>
<accession>A0A380RVD7</accession>
<gene>
    <name evidence="1" type="ORF">SAMN05661053_0769</name>
</gene>
<protein>
    <submittedName>
        <fullName evidence="1">Uncharacterized protein</fullName>
    </submittedName>
</protein>
<name>A0A380RVD7_FIBSU</name>
<proteinExistence type="predicted"/>
<dbReference type="RefSeq" id="WP_258285449.1">
    <property type="nucleotide sequence ID" value="NZ_UHJL01000001.1"/>
</dbReference>
<evidence type="ECO:0000313" key="1">
    <source>
        <dbReference type="EMBL" id="SUQ19533.1"/>
    </source>
</evidence>